<protein>
    <submittedName>
        <fullName evidence="1">Constitutive coactivator of PPAR-gamma-like protein 1</fullName>
    </submittedName>
</protein>
<dbReference type="Proteomes" id="UP001054945">
    <property type="component" value="Unassembled WGS sequence"/>
</dbReference>
<sequence>VSSNALIKAVVDYIRNLPSVDDLNEVAWQIFGSNDVERCEKFANVLYYSKDNQNVSGIMYTKPSNDGSHFQDDDCGVKNSLSDSCSNALPNNDNESLSCQSKFASETDESEISSLQSIREALGKATHGAFYQLLSNQENSEYEMTSNFNLSGTNDLHSNHKHDSFPNSLDISRLETAVDNLSLKQNNENMKKATNPDVSSLPKVSTEVLREIKIPVTFEDDTGMELPSPGLLFRPLRQMIYALLFNQHHLQFLSEQKKEKEGIEEKVPEIMIKEWIWSKSNKYNKPDYVPSVPFGLAVPTVTSFVVWLWSR</sequence>
<gene>
    <name evidence="1" type="primary">fam120a</name>
    <name evidence="1" type="ORF">CEXT_725931</name>
</gene>
<dbReference type="PANTHER" id="PTHR15976:SF16">
    <property type="entry name" value="ASTEROID DOMAIN-CONTAINING PROTEIN"/>
    <property type="match status" value="1"/>
</dbReference>
<dbReference type="GO" id="GO:0005634">
    <property type="term" value="C:nucleus"/>
    <property type="evidence" value="ECO:0007669"/>
    <property type="project" value="TreeGrafter"/>
</dbReference>
<accession>A0AAV4NX36</accession>
<evidence type="ECO:0000313" key="1">
    <source>
        <dbReference type="EMBL" id="GIX88310.1"/>
    </source>
</evidence>
<dbReference type="EMBL" id="BPLR01003750">
    <property type="protein sequence ID" value="GIX88310.1"/>
    <property type="molecule type" value="Genomic_DNA"/>
</dbReference>
<comment type="caution">
    <text evidence="1">The sequence shown here is derived from an EMBL/GenBank/DDBJ whole genome shotgun (WGS) entry which is preliminary data.</text>
</comment>
<dbReference type="PANTHER" id="PTHR15976">
    <property type="entry name" value="CONSTITUTIVE COACTIVATOR OF PEROXISOME PROLIFERATOR-ACTIVATED RECEPTOR GAMMA"/>
    <property type="match status" value="1"/>
</dbReference>
<name>A0AAV4NX36_CAEEX</name>
<dbReference type="AlphaFoldDB" id="A0AAV4NX36"/>
<keyword evidence="2" id="KW-1185">Reference proteome</keyword>
<feature type="non-terminal residue" evidence="1">
    <location>
        <position position="1"/>
    </location>
</feature>
<evidence type="ECO:0000313" key="2">
    <source>
        <dbReference type="Proteomes" id="UP001054945"/>
    </source>
</evidence>
<reference evidence="1 2" key="1">
    <citation type="submission" date="2021-06" db="EMBL/GenBank/DDBJ databases">
        <title>Caerostris extrusa draft genome.</title>
        <authorList>
            <person name="Kono N."/>
            <person name="Arakawa K."/>
        </authorList>
    </citation>
    <scope>NUCLEOTIDE SEQUENCE [LARGE SCALE GENOMIC DNA]</scope>
</reference>
<dbReference type="InterPro" id="IPR026784">
    <property type="entry name" value="Coact_PPARg"/>
</dbReference>
<organism evidence="1 2">
    <name type="scientific">Caerostris extrusa</name>
    <name type="common">Bark spider</name>
    <name type="synonym">Caerostris bankana</name>
    <dbReference type="NCBI Taxonomy" id="172846"/>
    <lineage>
        <taxon>Eukaryota</taxon>
        <taxon>Metazoa</taxon>
        <taxon>Ecdysozoa</taxon>
        <taxon>Arthropoda</taxon>
        <taxon>Chelicerata</taxon>
        <taxon>Arachnida</taxon>
        <taxon>Araneae</taxon>
        <taxon>Araneomorphae</taxon>
        <taxon>Entelegynae</taxon>
        <taxon>Araneoidea</taxon>
        <taxon>Araneidae</taxon>
        <taxon>Caerostris</taxon>
    </lineage>
</organism>
<proteinExistence type="predicted"/>